<keyword evidence="3" id="KW-1185">Reference proteome</keyword>
<gene>
    <name evidence="2" type="ORF">CCFV1_ORF054</name>
</gene>
<evidence type="ECO:0000313" key="3">
    <source>
        <dbReference type="Proteomes" id="UP001642380"/>
    </source>
</evidence>
<dbReference type="EMBL" id="CAUOPR010000001">
    <property type="protein sequence ID" value="CAJ2002100.1"/>
    <property type="molecule type" value="Genomic_DNA"/>
</dbReference>
<comment type="caution">
    <text evidence="2">The sequence shown here is derived from an EMBL/GenBank/DDBJ whole genome shotgun (WGS) entry which is preliminary data.</text>
</comment>
<sequence length="342" mass="38320">MLTDPELINELKSLRKATWLISISISILFFVLVCLIIYGGYKFYASITNITNAIKNPFDQAVKELQTIVDASPDDETTPTNVVLENSVAVKIFAVRNSSQATALLAKGAPACQSLNDDLKSPKTFAGKQKILIPLFVGTHGLGKSFSANKQTAAAIYEAHSHIAGLVVLALSVNISTFTDKLALDYAIKLVTALRKANKNLIILWTFDELDTWLLDPYKKVDRINKKNISEFIEQGGFDDKDKPFYINFTMNNSQVFEVDYLDPKNADKTKAISAKFNIPLEYLQTENQLSRLHSFTKIYVFLPLNVEAAKSFAGTNKAMLDYIEKSYQRQFSLRELLKHSV</sequence>
<protein>
    <submittedName>
        <fullName evidence="2">OpmnVgp113-like protein</fullName>
    </submittedName>
</protein>
<keyword evidence="1" id="KW-0472">Membrane</keyword>
<accession>A0ABC8QK75</accession>
<keyword evidence="1" id="KW-0812">Transmembrane</keyword>
<name>A0ABC8QK75_9VIRU</name>
<reference evidence="2 3" key="1">
    <citation type="submission" date="2024-01" db="EMBL/GenBank/DDBJ databases">
        <authorList>
            <person name="Guinet B."/>
        </authorList>
    </citation>
    <scope>NUCLEOTIDE SEQUENCE [LARGE SCALE GENOMIC DNA]</scope>
</reference>
<feature type="transmembrane region" description="Helical" evidence="1">
    <location>
        <begin position="20"/>
        <end position="41"/>
    </location>
</feature>
<proteinExistence type="predicted"/>
<keyword evidence="1" id="KW-1133">Transmembrane helix</keyword>
<evidence type="ECO:0000313" key="2">
    <source>
        <dbReference type="EMBL" id="CAJ2002100.1"/>
    </source>
</evidence>
<evidence type="ECO:0000256" key="1">
    <source>
        <dbReference type="SAM" id="Phobius"/>
    </source>
</evidence>
<dbReference type="Proteomes" id="UP001642380">
    <property type="component" value="Unassembled WGS sequence"/>
</dbReference>
<organism evidence="2 3">
    <name type="scientific">Cotesia congregata filamentous virus 1</name>
    <dbReference type="NCBI Taxonomy" id="3064291"/>
    <lineage>
        <taxon>Viruses</taxon>
        <taxon>Viruses incertae sedis</taxon>
        <taxon>Naldaviricetes</taxon>
        <taxon>Lefavirales</taxon>
        <taxon>Filamentoviridae</taxon>
        <taxon>Betafilamentovirus</taxon>
        <taxon>Betafilamentovirus cocongregatae</taxon>
    </lineage>
</organism>